<gene>
    <name evidence="5" type="ORF">K1W69_12600</name>
</gene>
<dbReference type="InterPro" id="IPR003409">
    <property type="entry name" value="MORN"/>
</dbReference>
<evidence type="ECO:0000256" key="3">
    <source>
        <dbReference type="SAM" id="SignalP"/>
    </source>
</evidence>
<dbReference type="GO" id="GO:0005829">
    <property type="term" value="C:cytosol"/>
    <property type="evidence" value="ECO:0007669"/>
    <property type="project" value="TreeGrafter"/>
</dbReference>
<dbReference type="PANTHER" id="PTHR43215">
    <property type="entry name" value="RADIAL SPOKE HEAD 1 HOMOLOG"/>
    <property type="match status" value="1"/>
</dbReference>
<dbReference type="InterPro" id="IPR002477">
    <property type="entry name" value="Peptidoglycan-bd-like"/>
</dbReference>
<proteinExistence type="predicted"/>
<dbReference type="Gene3D" id="2.20.110.10">
    <property type="entry name" value="Histone H3 K4-specific methyltransferase SET7/9 N-terminal domain"/>
    <property type="match status" value="3"/>
</dbReference>
<feature type="chain" id="PRO_5041944799" evidence="3">
    <location>
        <begin position="18"/>
        <end position="641"/>
    </location>
</feature>
<keyword evidence="6" id="KW-1185">Reference proteome</keyword>
<dbReference type="PANTHER" id="PTHR43215:SF14">
    <property type="entry name" value="RADIAL SPOKE HEAD 1 HOMOLOG"/>
    <property type="match status" value="1"/>
</dbReference>
<feature type="signal peptide" evidence="3">
    <location>
        <begin position="1"/>
        <end position="17"/>
    </location>
</feature>
<comment type="caution">
    <text evidence="5">The sequence shown here is derived from an EMBL/GenBank/DDBJ whole genome shotgun (WGS) entry which is preliminary data.</text>
</comment>
<dbReference type="SUPFAM" id="SSF82185">
    <property type="entry name" value="Histone H3 K4-specific methyltransferase SET7/9 N-terminal domain"/>
    <property type="match status" value="3"/>
</dbReference>
<protein>
    <submittedName>
        <fullName evidence="5">Peptidoglycan-binding protein</fullName>
    </submittedName>
</protein>
<feature type="compositionally biased region" description="Basic and acidic residues" evidence="2">
    <location>
        <begin position="281"/>
        <end position="294"/>
    </location>
</feature>
<accession>A0AAE2ZK68</accession>
<dbReference type="Pfam" id="PF01471">
    <property type="entry name" value="PG_binding_1"/>
    <property type="match status" value="1"/>
</dbReference>
<dbReference type="SMART" id="SM00698">
    <property type="entry name" value="MORN"/>
    <property type="match status" value="8"/>
</dbReference>
<dbReference type="Gene3D" id="1.10.101.10">
    <property type="entry name" value="PGBD-like superfamily/PGBD"/>
    <property type="match status" value="1"/>
</dbReference>
<dbReference type="SUPFAM" id="SSF47090">
    <property type="entry name" value="PGBD-like"/>
    <property type="match status" value="1"/>
</dbReference>
<feature type="domain" description="Peptidoglycan binding-like" evidence="4">
    <location>
        <begin position="398"/>
        <end position="443"/>
    </location>
</feature>
<dbReference type="EMBL" id="JAICBX010000002">
    <property type="protein sequence ID" value="MBW8638028.1"/>
    <property type="molecule type" value="Genomic_DNA"/>
</dbReference>
<feature type="region of interest" description="Disordered" evidence="2">
    <location>
        <begin position="281"/>
        <end position="304"/>
    </location>
</feature>
<dbReference type="AlphaFoldDB" id="A0AAE2ZK68"/>
<evidence type="ECO:0000256" key="2">
    <source>
        <dbReference type="SAM" id="MobiDB-lite"/>
    </source>
</evidence>
<dbReference type="InterPro" id="IPR036366">
    <property type="entry name" value="PGBDSf"/>
</dbReference>
<evidence type="ECO:0000313" key="5">
    <source>
        <dbReference type="EMBL" id="MBW8638028.1"/>
    </source>
</evidence>
<sequence>MLLRVFGILFWLSSAYAYALAGDFDITNGNIVYSGSVFKGDLARFRAITASADRSAPIVVNVTSGDFDAAIAIGTMIREAELTTTTGLDDCSNLCSLIWLAGRYRTLPEGGSLAFSSDNADNETVSRRSIVLIQYLTGLALDVSDIAVVLEARRGKSAGDPSVFVVPLPPADAVAQPAETTTPAAVTPFRPDYQSYEGEERDGAPHGTGVLVTRSGDVYSGEFLNGRPHGPMTVESVDGDRFIGRFKAGKMHGRGTLETADGDVFKGIWDEGTQVTLNRVKDESSAPPEIDRRGLAKTTQTASRTTLADGTEYRGTLKDGKPEGSGVLIRPDGVRFSGWFVNGRKNGPGVLKRKDGTVIAGVWENDKLTGDGEPGEGDGREEIEFVAIGSVTAGLDKSEIAALQKRLNALHYEAGIVDGRFGGRTRRAVTAFARDYGLIEKGKVPSDLISQIHGRRGASKAGWQTTDAENCRVWTPVVRSQASLEWSGSCTGGYVDGIGTLKVSFTLNGKPAAYIYYGQTSEGQISGRGAERWEGAHPANGDRYSGEFVDGYRQGHGSYFYADGSVYKGGWVKGMRSGKGEYDSPRLGRVVGQFANDLPNGDAEYFDAAGKLRGSGVFTDGCILSNKRKINVFTAEHVCEL</sequence>
<keyword evidence="1" id="KW-0677">Repeat</keyword>
<dbReference type="Proteomes" id="UP001196509">
    <property type="component" value="Unassembled WGS sequence"/>
</dbReference>
<reference evidence="5" key="1">
    <citation type="submission" date="2021-08" db="EMBL/GenBank/DDBJ databases">
        <title>Hoeflea bacterium WL0058 sp. nov., isolated from the sediment.</title>
        <authorList>
            <person name="Wang L."/>
            <person name="Zhang D."/>
        </authorList>
    </citation>
    <scope>NUCLEOTIDE SEQUENCE</scope>
    <source>
        <strain evidence="5">WL0058</strain>
    </source>
</reference>
<dbReference type="Pfam" id="PF02493">
    <property type="entry name" value="MORN"/>
    <property type="match status" value="7"/>
</dbReference>
<organism evidence="5 6">
    <name type="scientific">Flavimaribacter sediminis</name>
    <dbReference type="NCBI Taxonomy" id="2865987"/>
    <lineage>
        <taxon>Bacteria</taxon>
        <taxon>Pseudomonadati</taxon>
        <taxon>Pseudomonadota</taxon>
        <taxon>Alphaproteobacteria</taxon>
        <taxon>Hyphomicrobiales</taxon>
        <taxon>Rhizobiaceae</taxon>
        <taxon>Flavimaribacter</taxon>
    </lineage>
</organism>
<dbReference type="RefSeq" id="WP_220228693.1">
    <property type="nucleotide sequence ID" value="NZ_JAICBX010000002.1"/>
</dbReference>
<evidence type="ECO:0000256" key="1">
    <source>
        <dbReference type="ARBA" id="ARBA00022737"/>
    </source>
</evidence>
<keyword evidence="3" id="KW-0732">Signal</keyword>
<evidence type="ECO:0000313" key="6">
    <source>
        <dbReference type="Proteomes" id="UP001196509"/>
    </source>
</evidence>
<dbReference type="InterPro" id="IPR036365">
    <property type="entry name" value="PGBD-like_sf"/>
</dbReference>
<name>A0AAE2ZK68_9HYPH</name>
<evidence type="ECO:0000259" key="4">
    <source>
        <dbReference type="Pfam" id="PF01471"/>
    </source>
</evidence>